<sequence>MRRLMNWQRSILLPQPDLDVPLETAKCLIRTTFSHQSIRARSEAVQDKSYGALATPKGRIQSVLPRAVGVPNFQMLTGHDYLQRRLHRLGFLDSPIHPLCNDPDSEMTSEHLLECPSLKDA</sequence>
<evidence type="ECO:0000313" key="1">
    <source>
        <dbReference type="EMBL" id="JAR96298.1"/>
    </source>
</evidence>
<reference evidence="1" key="1">
    <citation type="submission" date="2016-04" db="EMBL/GenBank/DDBJ databases">
        <authorList>
            <person name="Calderon-Fernandez G.M.Sr."/>
        </authorList>
    </citation>
    <scope>NUCLEOTIDE SEQUENCE</scope>
    <source>
        <strain evidence="1">Int1</strain>
        <tissue evidence="1">Integument</tissue>
    </source>
</reference>
<reference evidence="1" key="2">
    <citation type="journal article" date="2017" name="J. Med. Entomol.">
        <title>Transcriptome Analysis of the Triatoma infestans (Hemiptera: Reduviidae) Integument.</title>
        <authorList>
            <person name="Calderon-Fernandez G.M."/>
            <person name="Moriconi D.E."/>
            <person name="Dulbecco A.B."/>
            <person name="Juarez M.P."/>
        </authorList>
    </citation>
    <scope>NUCLEOTIDE SEQUENCE</scope>
    <source>
        <strain evidence="1">Int1</strain>
        <tissue evidence="1">Integument</tissue>
    </source>
</reference>
<accession>A0A170V2L3</accession>
<organism evidence="1">
    <name type="scientific">Triatoma infestans</name>
    <name type="common">Assassin bug</name>
    <dbReference type="NCBI Taxonomy" id="30076"/>
    <lineage>
        <taxon>Eukaryota</taxon>
        <taxon>Metazoa</taxon>
        <taxon>Ecdysozoa</taxon>
        <taxon>Arthropoda</taxon>
        <taxon>Hexapoda</taxon>
        <taxon>Insecta</taxon>
        <taxon>Pterygota</taxon>
        <taxon>Neoptera</taxon>
        <taxon>Paraneoptera</taxon>
        <taxon>Hemiptera</taxon>
        <taxon>Heteroptera</taxon>
        <taxon>Panheteroptera</taxon>
        <taxon>Cimicomorpha</taxon>
        <taxon>Reduviidae</taxon>
        <taxon>Triatominae</taxon>
        <taxon>Triatoma</taxon>
    </lineage>
</organism>
<dbReference type="AlphaFoldDB" id="A0A170V2L3"/>
<dbReference type="EMBL" id="GEMB01007069">
    <property type="protein sequence ID" value="JAR96298.1"/>
    <property type="molecule type" value="Transcribed_RNA"/>
</dbReference>
<name>A0A170V2L3_TRIIF</name>
<feature type="non-terminal residue" evidence="1">
    <location>
        <position position="121"/>
    </location>
</feature>
<protein>
    <submittedName>
        <fullName evidence="1">Serine threonine-protein phosphatase 6 regulatory ankyrin repeat subunit b-like protein</fullName>
    </submittedName>
</protein>
<proteinExistence type="predicted"/>